<gene>
    <name evidence="2" type="ORF">GD597_06025</name>
</gene>
<dbReference type="EMBL" id="WHPF01000004">
    <property type="protein sequence ID" value="NNV55009.1"/>
    <property type="molecule type" value="Genomic_DNA"/>
</dbReference>
<organism evidence="2 3">
    <name type="scientific">Limnovirga soli</name>
    <dbReference type="NCBI Taxonomy" id="2656915"/>
    <lineage>
        <taxon>Bacteria</taxon>
        <taxon>Pseudomonadati</taxon>
        <taxon>Bacteroidota</taxon>
        <taxon>Chitinophagia</taxon>
        <taxon>Chitinophagales</taxon>
        <taxon>Chitinophagaceae</taxon>
        <taxon>Limnovirga</taxon>
    </lineage>
</organism>
<evidence type="ECO:0000256" key="1">
    <source>
        <dbReference type="SAM" id="MobiDB-lite"/>
    </source>
</evidence>
<feature type="region of interest" description="Disordered" evidence="1">
    <location>
        <begin position="1"/>
        <end position="89"/>
    </location>
</feature>
<feature type="compositionally biased region" description="Gly residues" evidence="1">
    <location>
        <begin position="1"/>
        <end position="14"/>
    </location>
</feature>
<dbReference type="RefSeq" id="WP_171606940.1">
    <property type="nucleotide sequence ID" value="NZ_WHPF01000004.1"/>
</dbReference>
<proteinExistence type="predicted"/>
<feature type="compositionally biased region" description="Polar residues" evidence="1">
    <location>
        <begin position="51"/>
        <end position="73"/>
    </location>
</feature>
<name>A0A8J8JTY7_9BACT</name>
<protein>
    <submittedName>
        <fullName evidence="2">Uncharacterized protein</fullName>
    </submittedName>
</protein>
<reference evidence="2" key="1">
    <citation type="submission" date="2019-10" db="EMBL/GenBank/DDBJ databases">
        <title>Draft genome sequence of Panacibacter sp. KCS-6.</title>
        <authorList>
            <person name="Yim K.J."/>
        </authorList>
    </citation>
    <scope>NUCLEOTIDE SEQUENCE</scope>
    <source>
        <strain evidence="2">KCS-6</strain>
    </source>
</reference>
<evidence type="ECO:0000313" key="3">
    <source>
        <dbReference type="Proteomes" id="UP000598971"/>
    </source>
</evidence>
<dbReference type="InterPro" id="IPR049675">
    <property type="entry name" value="QatB"/>
</dbReference>
<dbReference type="Proteomes" id="UP000598971">
    <property type="component" value="Unassembled WGS sequence"/>
</dbReference>
<keyword evidence="3" id="KW-1185">Reference proteome</keyword>
<sequence length="312" mass="34042">MGTSSSGGGAGGGNPLIPSWIDNGNLLTPQILPQEANQPDQDIPEGDPADSENQYENNGVPDSNGESATNVSPSGEGIEMGGNNRYTTPKKQFNKYARSGGTNIAYLKQALRSYSRNAAGSSTTLARRMQPSASRVAIFYETIDNIRRKGTETALTEFNLTAYVNQPLLNTLSAIGELIFTHTGKVYEDTQDDSITKAAYANTVMRICEDSPDMDLNNLSNDQVEVMMAVFIEETIAQRVINDIGNQFTESTTDIVTLLEIENGIYQIVKGMVRNQIMPEISATKRGDKQNLERNIENIYRTAFDAMAGSND</sequence>
<evidence type="ECO:0000313" key="2">
    <source>
        <dbReference type="EMBL" id="NNV55009.1"/>
    </source>
</evidence>
<comment type="caution">
    <text evidence="2">The sequence shown here is derived from an EMBL/GenBank/DDBJ whole genome shotgun (WGS) entry which is preliminary data.</text>
</comment>
<dbReference type="NCBIfam" id="NF041924">
    <property type="entry name" value="QatB"/>
    <property type="match status" value="1"/>
</dbReference>
<accession>A0A8J8JTY7</accession>
<dbReference type="AlphaFoldDB" id="A0A8J8JTY7"/>